<dbReference type="GO" id="GO:0015228">
    <property type="term" value="F:coenzyme A transmembrane transporter activity"/>
    <property type="evidence" value="ECO:0007669"/>
    <property type="project" value="TreeGrafter"/>
</dbReference>
<keyword evidence="8" id="KW-0576">Peroxisome</keyword>
<dbReference type="GO" id="GO:0015230">
    <property type="term" value="F:FAD transmembrane transporter activity"/>
    <property type="evidence" value="ECO:0007669"/>
    <property type="project" value="TreeGrafter"/>
</dbReference>
<dbReference type="Gene3D" id="1.50.40.10">
    <property type="entry name" value="Mitochondrial carrier domain"/>
    <property type="match status" value="2"/>
</dbReference>
<keyword evidence="12" id="KW-1185">Reference proteome</keyword>
<comment type="subcellular location">
    <subcellularLocation>
        <location evidence="1">Peroxisome membrane</location>
        <topology evidence="1">Multi-pass membrane protein</topology>
    </subcellularLocation>
</comment>
<organism evidence="11 12">
    <name type="scientific">Tilletia horrida</name>
    <dbReference type="NCBI Taxonomy" id="155126"/>
    <lineage>
        <taxon>Eukaryota</taxon>
        <taxon>Fungi</taxon>
        <taxon>Dikarya</taxon>
        <taxon>Basidiomycota</taxon>
        <taxon>Ustilaginomycotina</taxon>
        <taxon>Exobasidiomycetes</taxon>
        <taxon>Tilletiales</taxon>
        <taxon>Tilletiaceae</taxon>
        <taxon>Tilletia</taxon>
    </lineage>
</organism>
<evidence type="ECO:0008006" key="13">
    <source>
        <dbReference type="Google" id="ProtNLM"/>
    </source>
</evidence>
<dbReference type="InterPro" id="IPR018108">
    <property type="entry name" value="MCP_transmembrane"/>
</dbReference>
<evidence type="ECO:0000256" key="10">
    <source>
        <dbReference type="RuleBase" id="RU000488"/>
    </source>
</evidence>
<dbReference type="GO" id="GO:0005347">
    <property type="term" value="F:ATP transmembrane transporter activity"/>
    <property type="evidence" value="ECO:0007669"/>
    <property type="project" value="TreeGrafter"/>
</dbReference>
<evidence type="ECO:0000256" key="9">
    <source>
        <dbReference type="PROSITE-ProRule" id="PRU00282"/>
    </source>
</evidence>
<dbReference type="AlphaFoldDB" id="A0AAN6JU22"/>
<evidence type="ECO:0000256" key="7">
    <source>
        <dbReference type="ARBA" id="ARBA00023136"/>
    </source>
</evidence>
<protein>
    <recommendedName>
        <fullName evidence="13">Peroxisomal membrane protein PMP47B</fullName>
    </recommendedName>
</protein>
<keyword evidence="5" id="KW-0677">Repeat</keyword>
<sequence>MASTSDSFIHACAGGAGGMIAMTATYPLLSVSTRAAVETNKRPSKSFVEAIRKVLREEGLAGLYAGLDSSLVGIGVTNFVYYYFYEATRDIILKSESRVAAAKAVTAGATIAQGGALSTLESILTGWIAGTMTTIISNPIWVINTRQTIKAAPASKTAPGSAGAVASARVGSSSSAKAVVPQRKLGFFETLDHIVKSDGVLALWRGLGPALVLVLNPILQYTVFEQLKNTVVKGRLARGASAALTDFDFFWLGALSKLVATSTTYPQIVIKSRMQSGGSGKGARGNVWSAMVDIVNSEGFAGLYRGMSSKLLQSVLTAAILFMSKERVFLLTKRALTTVAPVPVAVKKA</sequence>
<evidence type="ECO:0000256" key="4">
    <source>
        <dbReference type="ARBA" id="ARBA00022692"/>
    </source>
</evidence>
<feature type="repeat" description="Solcar" evidence="9">
    <location>
        <begin position="117"/>
        <end position="230"/>
    </location>
</feature>
<dbReference type="PANTHER" id="PTHR45939:SF5">
    <property type="entry name" value="PEROXISOMAL MEMBRANE PROTEIN PMP34"/>
    <property type="match status" value="1"/>
</dbReference>
<keyword evidence="6" id="KW-1133">Transmembrane helix</keyword>
<evidence type="ECO:0000256" key="6">
    <source>
        <dbReference type="ARBA" id="ARBA00022989"/>
    </source>
</evidence>
<comment type="similarity">
    <text evidence="2 10">Belongs to the mitochondrial carrier (TC 2.A.29) family.</text>
</comment>
<dbReference type="Proteomes" id="UP001176521">
    <property type="component" value="Unassembled WGS sequence"/>
</dbReference>
<evidence type="ECO:0000256" key="2">
    <source>
        <dbReference type="ARBA" id="ARBA00006375"/>
    </source>
</evidence>
<dbReference type="GO" id="GO:0044610">
    <property type="term" value="F:FMN transmembrane transporter activity"/>
    <property type="evidence" value="ECO:0007669"/>
    <property type="project" value="TreeGrafter"/>
</dbReference>
<evidence type="ECO:0000256" key="8">
    <source>
        <dbReference type="ARBA" id="ARBA00023140"/>
    </source>
</evidence>
<dbReference type="GO" id="GO:0005778">
    <property type="term" value="C:peroxisomal membrane"/>
    <property type="evidence" value="ECO:0007669"/>
    <property type="project" value="UniProtKB-SubCell"/>
</dbReference>
<dbReference type="GO" id="GO:0051724">
    <property type="term" value="F:NAD transmembrane transporter activity"/>
    <property type="evidence" value="ECO:0007669"/>
    <property type="project" value="TreeGrafter"/>
</dbReference>
<dbReference type="InterPro" id="IPR023395">
    <property type="entry name" value="MCP_dom_sf"/>
</dbReference>
<proteinExistence type="inferred from homology"/>
<evidence type="ECO:0000313" key="11">
    <source>
        <dbReference type="EMBL" id="KAK0540382.1"/>
    </source>
</evidence>
<keyword evidence="3 10" id="KW-0813">Transport</keyword>
<accession>A0AAN6JU22</accession>
<dbReference type="GO" id="GO:0015217">
    <property type="term" value="F:ADP transmembrane transporter activity"/>
    <property type="evidence" value="ECO:0007669"/>
    <property type="project" value="TreeGrafter"/>
</dbReference>
<gene>
    <name evidence="11" type="ORF">OC842_000496</name>
</gene>
<dbReference type="InterPro" id="IPR052217">
    <property type="entry name" value="Mito/Peroxisomal_Carrier"/>
</dbReference>
<dbReference type="SUPFAM" id="SSF103506">
    <property type="entry name" value="Mitochondrial carrier"/>
    <property type="match status" value="1"/>
</dbReference>
<name>A0AAN6JU22_9BASI</name>
<feature type="repeat" description="Solcar" evidence="9">
    <location>
        <begin position="5"/>
        <end position="91"/>
    </location>
</feature>
<reference evidence="11" key="1">
    <citation type="journal article" date="2023" name="PhytoFront">
        <title>Draft Genome Resources of Seven Strains of Tilletia horrida, Causal Agent of Kernel Smut of Rice.</title>
        <authorList>
            <person name="Khanal S."/>
            <person name="Antony Babu S."/>
            <person name="Zhou X.G."/>
        </authorList>
    </citation>
    <scope>NUCLEOTIDE SEQUENCE</scope>
    <source>
        <strain evidence="11">TX3</strain>
    </source>
</reference>
<keyword evidence="4 9" id="KW-0812">Transmembrane</keyword>
<evidence type="ECO:0000256" key="1">
    <source>
        <dbReference type="ARBA" id="ARBA00004585"/>
    </source>
</evidence>
<keyword evidence="7 9" id="KW-0472">Membrane</keyword>
<evidence type="ECO:0000313" key="12">
    <source>
        <dbReference type="Proteomes" id="UP001176521"/>
    </source>
</evidence>
<dbReference type="EMBL" id="JAPDMQ010000014">
    <property type="protein sequence ID" value="KAK0540382.1"/>
    <property type="molecule type" value="Genomic_DNA"/>
</dbReference>
<evidence type="ECO:0000256" key="3">
    <source>
        <dbReference type="ARBA" id="ARBA00022448"/>
    </source>
</evidence>
<dbReference type="PROSITE" id="PS50920">
    <property type="entry name" value="SOLCAR"/>
    <property type="match status" value="3"/>
</dbReference>
<evidence type="ECO:0000256" key="5">
    <source>
        <dbReference type="ARBA" id="ARBA00022737"/>
    </source>
</evidence>
<dbReference type="Pfam" id="PF00153">
    <property type="entry name" value="Mito_carr"/>
    <property type="match status" value="3"/>
</dbReference>
<dbReference type="PANTHER" id="PTHR45939">
    <property type="entry name" value="PEROXISOMAL MEMBRANE PROTEIN PMP34-RELATED"/>
    <property type="match status" value="1"/>
</dbReference>
<dbReference type="GO" id="GO:0080122">
    <property type="term" value="F:AMP transmembrane transporter activity"/>
    <property type="evidence" value="ECO:0007669"/>
    <property type="project" value="TreeGrafter"/>
</dbReference>
<comment type="caution">
    <text evidence="11">The sequence shown here is derived from an EMBL/GenBank/DDBJ whole genome shotgun (WGS) entry which is preliminary data.</text>
</comment>
<feature type="repeat" description="Solcar" evidence="9">
    <location>
        <begin position="244"/>
        <end position="331"/>
    </location>
</feature>